<sequence>MHLGSVYNVHNLISSLKMLACRSVRTWAQRCKYAVRAFSNKQHGDEIVGIDFGTTNSRLAFMEAQVGLPTLTVPMLLETESGQAIPSFVAIDSKKKILVGQVARYHAIANPSDGLYNMKSLLRRNFHHPEIQELKSKVPFKIIEGPDGEAWVEACNEKFSPTRVCAFVIEKIKKLAELYCMRSISKAVITAPVYFNDDQKKELQLAGKSAGLDVLGIIDEPIAAALSCKNIDVGTFAIFCLGARTFNISILEISDGGVQVKAKEFDTSLGGEDFDIVVAEYLVEEIRKVHSVDISGDQIAMMRLKDAAERAKLELSSSDQAQVNIPYLTGSEHGLVHVDITLVRSKFEELVEPLIERIKGLCKRCLDAAHVTEQSIDEVILAGGMANVHRVQQVVQEIFLKSPSMQVKPDEAVAIGALLQCALIVEDRKKLLPHLIPLSLGIETVGGGFTRIICRDGVIPCKESRDISTSRDNEDRVSIRILQGEHMLASRNKLLGQLELTGIPRAPRGGVSITLEFCADRNGVLTVFAKSKDVDIEWSAQFNYRDNIGERYIRTAAKKAILCGRRDIEKLALTQVRSIAEFKLHRIEKLLKSWRNEMPENHLPNYESKFADLKATMGVEDIVLLKAMIASASALEQELLTWHDYDSEYYDSE</sequence>
<dbReference type="InterPro" id="IPR029047">
    <property type="entry name" value="HSP70_peptide-bd_sf"/>
</dbReference>
<dbReference type="FunFam" id="3.90.640.10:FF:000003">
    <property type="entry name" value="Molecular chaperone DnaK"/>
    <property type="match status" value="1"/>
</dbReference>
<keyword evidence="1 3" id="KW-0547">Nucleotide-binding</keyword>
<evidence type="ECO:0000313" key="4">
    <source>
        <dbReference type="EMBL" id="KAG5527189.1"/>
    </source>
</evidence>
<evidence type="ECO:0000256" key="2">
    <source>
        <dbReference type="ARBA" id="ARBA00022840"/>
    </source>
</evidence>
<keyword evidence="5" id="KW-1185">Reference proteome</keyword>
<comment type="caution">
    <text evidence="4">The sequence shown here is derived from an EMBL/GenBank/DDBJ whole genome shotgun (WGS) entry which is preliminary data.</text>
</comment>
<dbReference type="Pfam" id="PF00012">
    <property type="entry name" value="HSP70"/>
    <property type="match status" value="1"/>
</dbReference>
<dbReference type="EMBL" id="JACTNZ010000010">
    <property type="protein sequence ID" value="KAG5527189.1"/>
    <property type="molecule type" value="Genomic_DNA"/>
</dbReference>
<dbReference type="Gene3D" id="3.90.640.10">
    <property type="entry name" value="Actin, Chain A, domain 4"/>
    <property type="match status" value="1"/>
</dbReference>
<protein>
    <recommendedName>
        <fullName evidence="6">Heat shock protein 70</fullName>
    </recommendedName>
</protein>
<accession>A0AAV6IJI9</accession>
<evidence type="ECO:0000256" key="3">
    <source>
        <dbReference type="RuleBase" id="RU003322"/>
    </source>
</evidence>
<dbReference type="Gene3D" id="2.60.34.10">
    <property type="entry name" value="Substrate Binding Domain Of DNAk, Chain A, domain 1"/>
    <property type="match status" value="1"/>
</dbReference>
<evidence type="ECO:0000256" key="1">
    <source>
        <dbReference type="ARBA" id="ARBA00022741"/>
    </source>
</evidence>
<proteinExistence type="inferred from homology"/>
<dbReference type="SUPFAM" id="SSF100920">
    <property type="entry name" value="Heat shock protein 70kD (HSP70), peptide-binding domain"/>
    <property type="match status" value="1"/>
</dbReference>
<evidence type="ECO:0000313" key="5">
    <source>
        <dbReference type="Proteomes" id="UP000823749"/>
    </source>
</evidence>
<organism evidence="4 5">
    <name type="scientific">Rhododendron griersonianum</name>
    <dbReference type="NCBI Taxonomy" id="479676"/>
    <lineage>
        <taxon>Eukaryota</taxon>
        <taxon>Viridiplantae</taxon>
        <taxon>Streptophyta</taxon>
        <taxon>Embryophyta</taxon>
        <taxon>Tracheophyta</taxon>
        <taxon>Spermatophyta</taxon>
        <taxon>Magnoliopsida</taxon>
        <taxon>eudicotyledons</taxon>
        <taxon>Gunneridae</taxon>
        <taxon>Pentapetalae</taxon>
        <taxon>asterids</taxon>
        <taxon>Ericales</taxon>
        <taxon>Ericaceae</taxon>
        <taxon>Ericoideae</taxon>
        <taxon>Rhodoreae</taxon>
        <taxon>Rhododendron</taxon>
    </lineage>
</organism>
<dbReference type="GO" id="GO:0140662">
    <property type="term" value="F:ATP-dependent protein folding chaperone"/>
    <property type="evidence" value="ECO:0007669"/>
    <property type="project" value="InterPro"/>
</dbReference>
<comment type="similarity">
    <text evidence="3">Belongs to the heat shock protein 70 family.</text>
</comment>
<dbReference type="Gene3D" id="3.30.420.40">
    <property type="match status" value="2"/>
</dbReference>
<dbReference type="AlphaFoldDB" id="A0AAV6IJI9"/>
<dbReference type="InterPro" id="IPR013126">
    <property type="entry name" value="Hsp_70_fam"/>
</dbReference>
<keyword evidence="2 3" id="KW-0067">ATP-binding</keyword>
<gene>
    <name evidence="4" type="ORF">RHGRI_028179</name>
</gene>
<dbReference type="InterPro" id="IPR043129">
    <property type="entry name" value="ATPase_NBD"/>
</dbReference>
<name>A0AAV6IJI9_9ERIC</name>
<evidence type="ECO:0008006" key="6">
    <source>
        <dbReference type="Google" id="ProtNLM"/>
    </source>
</evidence>
<dbReference type="GO" id="GO:0005524">
    <property type="term" value="F:ATP binding"/>
    <property type="evidence" value="ECO:0007669"/>
    <property type="project" value="UniProtKB-KW"/>
</dbReference>
<dbReference type="SUPFAM" id="SSF53067">
    <property type="entry name" value="Actin-like ATPase domain"/>
    <property type="match status" value="2"/>
</dbReference>
<reference evidence="4" key="1">
    <citation type="submission" date="2020-08" db="EMBL/GenBank/DDBJ databases">
        <title>Plant Genome Project.</title>
        <authorList>
            <person name="Zhang R.-G."/>
        </authorList>
    </citation>
    <scope>NUCLEOTIDE SEQUENCE</scope>
    <source>
        <strain evidence="4">WSP0</strain>
        <tissue evidence="4">Leaf</tissue>
    </source>
</reference>
<dbReference type="PRINTS" id="PR00301">
    <property type="entry name" value="HEATSHOCK70"/>
</dbReference>
<dbReference type="Proteomes" id="UP000823749">
    <property type="component" value="Chromosome 10"/>
</dbReference>
<dbReference type="PANTHER" id="PTHR19375">
    <property type="entry name" value="HEAT SHOCK PROTEIN 70KDA"/>
    <property type="match status" value="1"/>
</dbReference>